<keyword evidence="2" id="KW-1185">Reference proteome</keyword>
<dbReference type="Proteomes" id="UP000499080">
    <property type="component" value="Unassembled WGS sequence"/>
</dbReference>
<gene>
    <name evidence="1" type="ORF">AVEN_209864_1</name>
</gene>
<sequence>MISIDMALDFVLENRLFGEKWILSDSRSVVQYLDNWRYVSDRRRMNILNKLKTPCNSSFAMDTITCKPPTHSWYRSEGSGSSIHFKGDRKGQAALARLTVGHLKTLRFSRGDKKFNICTKCNMIEATPQHLLDCVDLVYDDLLKRPDFVLEVITLHYTTCIPVFRALDPFRFRWMEVNLFFKKGQNLVTGTKTNKNEKEIYTVQNSIENHTK</sequence>
<reference evidence="1 2" key="1">
    <citation type="journal article" date="2019" name="Sci. Rep.">
        <title>Orb-weaving spider Araneus ventricosus genome elucidates the spidroin gene catalogue.</title>
        <authorList>
            <person name="Kono N."/>
            <person name="Nakamura H."/>
            <person name="Ohtoshi R."/>
            <person name="Moran D.A.P."/>
            <person name="Shinohara A."/>
            <person name="Yoshida Y."/>
            <person name="Fujiwara M."/>
            <person name="Mori M."/>
            <person name="Tomita M."/>
            <person name="Arakawa K."/>
        </authorList>
    </citation>
    <scope>NUCLEOTIDE SEQUENCE [LARGE SCALE GENOMIC DNA]</scope>
</reference>
<name>A0A4Y2ISJ4_ARAVE</name>
<organism evidence="1 2">
    <name type="scientific">Araneus ventricosus</name>
    <name type="common">Orbweaver spider</name>
    <name type="synonym">Epeira ventricosa</name>
    <dbReference type="NCBI Taxonomy" id="182803"/>
    <lineage>
        <taxon>Eukaryota</taxon>
        <taxon>Metazoa</taxon>
        <taxon>Ecdysozoa</taxon>
        <taxon>Arthropoda</taxon>
        <taxon>Chelicerata</taxon>
        <taxon>Arachnida</taxon>
        <taxon>Araneae</taxon>
        <taxon>Araneomorphae</taxon>
        <taxon>Entelegynae</taxon>
        <taxon>Araneoidea</taxon>
        <taxon>Araneidae</taxon>
        <taxon>Araneus</taxon>
    </lineage>
</organism>
<evidence type="ECO:0000313" key="2">
    <source>
        <dbReference type="Proteomes" id="UP000499080"/>
    </source>
</evidence>
<accession>A0A4Y2ISJ4</accession>
<dbReference type="EMBL" id="BGPR01002898">
    <property type="protein sequence ID" value="GBM80670.1"/>
    <property type="molecule type" value="Genomic_DNA"/>
</dbReference>
<proteinExistence type="predicted"/>
<protein>
    <submittedName>
        <fullName evidence="1">Uncharacterized protein</fullName>
    </submittedName>
</protein>
<comment type="caution">
    <text evidence="1">The sequence shown here is derived from an EMBL/GenBank/DDBJ whole genome shotgun (WGS) entry which is preliminary data.</text>
</comment>
<evidence type="ECO:0000313" key="1">
    <source>
        <dbReference type="EMBL" id="GBM80670.1"/>
    </source>
</evidence>
<dbReference type="AlphaFoldDB" id="A0A4Y2ISJ4"/>